<comment type="caution">
    <text evidence="1">The sequence shown here is derived from an EMBL/GenBank/DDBJ whole genome shotgun (WGS) entry which is preliminary data.</text>
</comment>
<dbReference type="EMBL" id="JAACJK010000006">
    <property type="protein sequence ID" value="KAF5339877.1"/>
    <property type="molecule type" value="Genomic_DNA"/>
</dbReference>
<dbReference type="OrthoDB" id="2745898at2759"/>
<dbReference type="Proteomes" id="UP000541558">
    <property type="component" value="Unassembled WGS sequence"/>
</dbReference>
<sequence>MDSLAFPQELVDHIIDDMRNEPASLAAAGLLGRQWYHRSRLHLFYNVKLGTGKRTRQLKRLIARRPFLVECIRMLTLFHCDSWLASCRHISGVLRTLWLLGGLAIEGGRLLDWDSLSNQLQHFLYKSMANRVLEWLSLSSISNFDISPISQYSNLTTLRLDMVTLASRSSSASGACFPLSQNKIPDSALTADTPRPAGDLYVLGCGDALRTLLVCAGTAEGPLPPYLCPKVLYIGAAVDDVDMNEASENLVDLYCATVEQYTISEDVNAEPVEIDHEPGPSEALFAFTHFPRLLELTVHVNYHDYNPDDHPILPLLLQGLEDLANTATNTPISSLTIDFDSYTNPEYFSDLDIAIKDFSHLTGGMFWAELDDILSQPVFSKLEAVTVIFDLTGNPILRDAAEACAPLLLEQMKNLSGGRGIVNVEA</sequence>
<evidence type="ECO:0000313" key="2">
    <source>
        <dbReference type="Proteomes" id="UP000541558"/>
    </source>
</evidence>
<accession>A0A8H5CG18</accession>
<keyword evidence="2" id="KW-1185">Reference proteome</keyword>
<evidence type="ECO:0000313" key="1">
    <source>
        <dbReference type="EMBL" id="KAF5339877.1"/>
    </source>
</evidence>
<protein>
    <submittedName>
        <fullName evidence="1">Uncharacterized protein</fullName>
    </submittedName>
</protein>
<dbReference type="AlphaFoldDB" id="A0A8H5CG18"/>
<name>A0A8H5CG18_9AGAR</name>
<organism evidence="1 2">
    <name type="scientific">Ephemerocybe angulata</name>
    <dbReference type="NCBI Taxonomy" id="980116"/>
    <lineage>
        <taxon>Eukaryota</taxon>
        <taxon>Fungi</taxon>
        <taxon>Dikarya</taxon>
        <taxon>Basidiomycota</taxon>
        <taxon>Agaricomycotina</taxon>
        <taxon>Agaricomycetes</taxon>
        <taxon>Agaricomycetidae</taxon>
        <taxon>Agaricales</taxon>
        <taxon>Agaricineae</taxon>
        <taxon>Psathyrellaceae</taxon>
        <taxon>Ephemerocybe</taxon>
    </lineage>
</organism>
<reference evidence="1 2" key="1">
    <citation type="journal article" date="2020" name="ISME J.">
        <title>Uncovering the hidden diversity of litter-decomposition mechanisms in mushroom-forming fungi.</title>
        <authorList>
            <person name="Floudas D."/>
            <person name="Bentzer J."/>
            <person name="Ahren D."/>
            <person name="Johansson T."/>
            <person name="Persson P."/>
            <person name="Tunlid A."/>
        </authorList>
    </citation>
    <scope>NUCLEOTIDE SEQUENCE [LARGE SCALE GENOMIC DNA]</scope>
    <source>
        <strain evidence="1 2">CBS 175.51</strain>
    </source>
</reference>
<gene>
    <name evidence="1" type="ORF">D9611_009043</name>
</gene>
<proteinExistence type="predicted"/>